<dbReference type="Pfam" id="PF13530">
    <property type="entry name" value="SCP2_2"/>
    <property type="match status" value="1"/>
</dbReference>
<dbReference type="InterPro" id="IPR041380">
    <property type="entry name" value="Acetyltransf_17"/>
</dbReference>
<dbReference type="GO" id="GO:0030649">
    <property type="term" value="P:aminoglycoside antibiotic catabolic process"/>
    <property type="evidence" value="ECO:0007669"/>
    <property type="project" value="TreeGrafter"/>
</dbReference>
<evidence type="ECO:0000313" key="3">
    <source>
        <dbReference type="Proteomes" id="UP000016057"/>
    </source>
</evidence>
<dbReference type="InterPro" id="IPR025559">
    <property type="entry name" value="Eis_dom"/>
</dbReference>
<dbReference type="Gene3D" id="3.40.630.30">
    <property type="match status" value="2"/>
</dbReference>
<dbReference type="PANTHER" id="PTHR37817">
    <property type="entry name" value="N-ACETYLTRANSFERASE EIS"/>
    <property type="match status" value="1"/>
</dbReference>
<dbReference type="PANTHER" id="PTHR37817:SF1">
    <property type="entry name" value="N-ACETYLTRANSFERASE EIS"/>
    <property type="match status" value="1"/>
</dbReference>
<comment type="caution">
    <text evidence="2">The sequence shown here is derived from an EMBL/GenBank/DDBJ whole genome shotgun (WGS) entry which is preliminary data.</text>
</comment>
<proteinExistence type="predicted"/>
<dbReference type="PROSITE" id="PS51186">
    <property type="entry name" value="GNAT"/>
    <property type="match status" value="1"/>
</dbReference>
<protein>
    <submittedName>
        <fullName evidence="2">Acetyltransferase</fullName>
    </submittedName>
</protein>
<dbReference type="Gene3D" id="3.30.1050.10">
    <property type="entry name" value="SCP2 sterol-binding domain"/>
    <property type="match status" value="1"/>
</dbReference>
<dbReference type="Pfam" id="PF13527">
    <property type="entry name" value="Acetyltransf_9"/>
    <property type="match status" value="1"/>
</dbReference>
<dbReference type="SUPFAM" id="SSF55729">
    <property type="entry name" value="Acyl-CoA N-acyltransferases (Nat)"/>
    <property type="match status" value="1"/>
</dbReference>
<gene>
    <name evidence="2" type="ORF">C683_0522</name>
</gene>
<evidence type="ECO:0000259" key="1">
    <source>
        <dbReference type="PROSITE" id="PS51186"/>
    </source>
</evidence>
<dbReference type="EMBL" id="AMYT01000012">
    <property type="protein sequence ID" value="EKU27528.1"/>
    <property type="molecule type" value="Genomic_DNA"/>
</dbReference>
<accession>K8ZLX9</accession>
<dbReference type="OrthoDB" id="9768284at2"/>
<keyword evidence="3" id="KW-1185">Reference proteome</keyword>
<evidence type="ECO:0000313" key="2">
    <source>
        <dbReference type="EMBL" id="EKU27528.1"/>
    </source>
</evidence>
<dbReference type="InterPro" id="IPR016181">
    <property type="entry name" value="Acyl_CoA_acyltransferase"/>
</dbReference>
<dbReference type="RefSeq" id="WP_009489458.1">
    <property type="nucleotide sequence ID" value="NZ_AMYT01000012.1"/>
</dbReference>
<keyword evidence="2" id="KW-0808">Transferase</keyword>
<sequence>MDIQQQLYELSLYAFNKPDSKERKTFFYHLLDHSQWYYHTEKDQVMNQLLSTPFHIQYQQQSLPMAGIGYVASYPEARGKGGIQSLFQQLLSDLKQEQIPFSLLAPFSQVFYRKFGYENVVKKTEIRFDHTALSFLKRPKQRYEYERTTFKEADIHQLQEIYQATLGKQNGTLDRQNWWWEYKQLKYPWHVAFIKKEDRYLGYMFYHMENQTFHIEEIAVSSFDGLLALLQFSKGHSSTCQQFIFSAAPKEFPFVFTDTQGLTIQTKDYMMGRIIDFAQFQSYLIMPSISFETNLCQIYIQDDSAPWNTGTWSYMDQQWVKISEEQLSNVHYAGSIQAWTMFFFGTSSLEELLLTEELQCLSPHPLLQQYEVSSPHLYDYF</sequence>
<dbReference type="STRING" id="1234409.C683_0522"/>
<dbReference type="eggNOG" id="COG4552">
    <property type="taxonomic scope" value="Bacteria"/>
</dbReference>
<name>K8ZLX9_9ENTE</name>
<organism evidence="2 3">
    <name type="scientific">Catellicoccus marimammalium M35/04/3</name>
    <dbReference type="NCBI Taxonomy" id="1234409"/>
    <lineage>
        <taxon>Bacteria</taxon>
        <taxon>Bacillati</taxon>
        <taxon>Bacillota</taxon>
        <taxon>Bacilli</taxon>
        <taxon>Lactobacillales</taxon>
        <taxon>Enterococcaceae</taxon>
        <taxon>Catellicoccus</taxon>
    </lineage>
</organism>
<dbReference type="SUPFAM" id="SSF55718">
    <property type="entry name" value="SCP-like"/>
    <property type="match status" value="1"/>
</dbReference>
<reference evidence="2 3" key="1">
    <citation type="journal article" date="2013" name="Genome Announc.">
        <title>Draft Genome Sequence of Catellicoccus marimammalium, a Novel Species Commonly Found in Gull Feces.</title>
        <authorList>
            <person name="Weigand M.R."/>
            <person name="Ryu H."/>
            <person name="Bozcek L."/>
            <person name="Konstantinidis K.T."/>
            <person name="Santo Domingo J.W."/>
        </authorList>
    </citation>
    <scope>NUCLEOTIDE SEQUENCE [LARGE SCALE GENOMIC DNA]</scope>
    <source>
        <strain evidence="2 3">M35/04/3</strain>
    </source>
</reference>
<dbReference type="Proteomes" id="UP000016057">
    <property type="component" value="Unassembled WGS sequence"/>
</dbReference>
<dbReference type="InterPro" id="IPR000182">
    <property type="entry name" value="GNAT_dom"/>
</dbReference>
<dbReference type="AlphaFoldDB" id="K8ZLX9"/>
<dbReference type="Pfam" id="PF17668">
    <property type="entry name" value="Acetyltransf_17"/>
    <property type="match status" value="1"/>
</dbReference>
<dbReference type="InterPro" id="IPR051554">
    <property type="entry name" value="Acetyltransferase_Eis"/>
</dbReference>
<feature type="domain" description="N-acetyltransferase" evidence="1">
    <location>
        <begin position="1"/>
        <end position="140"/>
    </location>
</feature>
<dbReference type="PATRIC" id="fig|1234409.3.peg.484"/>
<dbReference type="InterPro" id="IPR036527">
    <property type="entry name" value="SCP2_sterol-bd_dom_sf"/>
</dbReference>
<dbReference type="GO" id="GO:0034069">
    <property type="term" value="F:aminoglycoside N-acetyltransferase activity"/>
    <property type="evidence" value="ECO:0007669"/>
    <property type="project" value="TreeGrafter"/>
</dbReference>